<organism evidence="2 3">
    <name type="scientific">Meloidogyne hapla</name>
    <name type="common">Root-knot nematode worm</name>
    <dbReference type="NCBI Taxonomy" id="6305"/>
    <lineage>
        <taxon>Eukaryota</taxon>
        <taxon>Metazoa</taxon>
        <taxon>Ecdysozoa</taxon>
        <taxon>Nematoda</taxon>
        <taxon>Chromadorea</taxon>
        <taxon>Rhabditida</taxon>
        <taxon>Tylenchina</taxon>
        <taxon>Tylenchomorpha</taxon>
        <taxon>Tylenchoidea</taxon>
        <taxon>Meloidogynidae</taxon>
        <taxon>Meloidogyninae</taxon>
        <taxon>Meloidogyne</taxon>
    </lineage>
</organism>
<keyword evidence="1" id="KW-0812">Transmembrane</keyword>
<keyword evidence="2" id="KW-1185">Reference proteome</keyword>
<accession>A0A1I8C0P6</accession>
<evidence type="ECO:0000256" key="1">
    <source>
        <dbReference type="SAM" id="Phobius"/>
    </source>
</evidence>
<proteinExistence type="predicted"/>
<name>A0A1I8C0P6_MELHA</name>
<evidence type="ECO:0000313" key="2">
    <source>
        <dbReference type="Proteomes" id="UP000095281"/>
    </source>
</evidence>
<dbReference type="Proteomes" id="UP000095281">
    <property type="component" value="Unplaced"/>
</dbReference>
<keyword evidence="1" id="KW-0472">Membrane</keyword>
<feature type="transmembrane region" description="Helical" evidence="1">
    <location>
        <begin position="43"/>
        <end position="68"/>
    </location>
</feature>
<dbReference type="WBParaSite" id="MhA1_Contig925.frz3.gene6">
    <property type="protein sequence ID" value="MhA1_Contig925.frz3.gene6"/>
    <property type="gene ID" value="MhA1_Contig925.frz3.gene6"/>
</dbReference>
<dbReference type="AlphaFoldDB" id="A0A1I8C0P6"/>
<keyword evidence="1" id="KW-1133">Transmembrane helix</keyword>
<sequence length="120" mass="13485">MLTISYTYVTQKDEKNESVISIDIIEMNNICIYCGRVLDIASILSFLGGIYTIVMDVGILVLPTWPLLWASRSFRIKLIQSILPEKLHEKIIGPITQSSKMVQNGQTTIKVLPANTIKMT</sequence>
<evidence type="ECO:0000313" key="3">
    <source>
        <dbReference type="WBParaSite" id="MhA1_Contig925.frz3.gene6"/>
    </source>
</evidence>
<reference evidence="3" key="1">
    <citation type="submission" date="2016-11" db="UniProtKB">
        <authorList>
            <consortium name="WormBaseParasite"/>
        </authorList>
    </citation>
    <scope>IDENTIFICATION</scope>
</reference>
<protein>
    <submittedName>
        <fullName evidence="3">YrhK domain-containing protein</fullName>
    </submittedName>
</protein>